<dbReference type="Gene3D" id="1.20.1500.10">
    <property type="entry name" value="YheA/YmcA-like"/>
    <property type="match status" value="1"/>
</dbReference>
<name>A0A377KLC4_9ENTE</name>
<organism evidence="1 2">
    <name type="scientific">Enterococcus durans</name>
    <dbReference type="NCBI Taxonomy" id="53345"/>
    <lineage>
        <taxon>Bacteria</taxon>
        <taxon>Bacillati</taxon>
        <taxon>Bacillota</taxon>
        <taxon>Bacilli</taxon>
        <taxon>Lactobacillales</taxon>
        <taxon>Enterococcaceae</taxon>
        <taxon>Enterococcus</taxon>
    </lineage>
</organism>
<protein>
    <submittedName>
        <fullName evidence="1">DUF1333 family protein</fullName>
    </submittedName>
</protein>
<dbReference type="Proteomes" id="UP000254070">
    <property type="component" value="Unassembled WGS sequence"/>
</dbReference>
<sequence>MIINEELFVLEDQCKRLAKCIIESHTMSEYMKTKKQMEQSEEVAKLKADFFKKKKTMKRLSPTKSTHQGTKKRIWLLEKPKDNLI</sequence>
<gene>
    <name evidence="1" type="ORF">NCTC8129_02240</name>
</gene>
<dbReference type="EMBL" id="UGIF01000002">
    <property type="protein sequence ID" value="STP30005.1"/>
    <property type="molecule type" value="Genomic_DNA"/>
</dbReference>
<accession>A0A377KLC4</accession>
<dbReference type="SUPFAM" id="SSF158622">
    <property type="entry name" value="YheA/YmcA-like"/>
    <property type="match status" value="1"/>
</dbReference>
<evidence type="ECO:0000313" key="2">
    <source>
        <dbReference type="Proteomes" id="UP000254070"/>
    </source>
</evidence>
<reference evidence="1 2" key="1">
    <citation type="submission" date="2018-06" db="EMBL/GenBank/DDBJ databases">
        <authorList>
            <consortium name="Pathogen Informatics"/>
            <person name="Doyle S."/>
        </authorList>
    </citation>
    <scope>NUCLEOTIDE SEQUENCE [LARGE SCALE GENOMIC DNA]</scope>
    <source>
        <strain evidence="1 2">NCTC8129</strain>
    </source>
</reference>
<dbReference type="InterPro" id="IPR023378">
    <property type="entry name" value="YheA/YmcA-like_dom_sf"/>
</dbReference>
<evidence type="ECO:0000313" key="1">
    <source>
        <dbReference type="EMBL" id="STP30005.1"/>
    </source>
</evidence>
<proteinExistence type="predicted"/>
<dbReference type="InterPro" id="IPR010368">
    <property type="entry name" value="Com_YlbF"/>
</dbReference>
<dbReference type="AlphaFoldDB" id="A0A377KLC4"/>
<dbReference type="Pfam" id="PF06133">
    <property type="entry name" value="Com_YlbF"/>
    <property type="match status" value="1"/>
</dbReference>